<comment type="catalytic activity">
    <reaction evidence="11">
        <text>4 Fe(II)-[cytochrome c] + O2 + 8 H(+)(in) = 4 Fe(III)-[cytochrome c] + 2 H2O + 4 H(+)(out)</text>
        <dbReference type="Rhea" id="RHEA:11436"/>
        <dbReference type="Rhea" id="RHEA-COMP:10350"/>
        <dbReference type="Rhea" id="RHEA-COMP:14399"/>
        <dbReference type="ChEBI" id="CHEBI:15377"/>
        <dbReference type="ChEBI" id="CHEBI:15378"/>
        <dbReference type="ChEBI" id="CHEBI:15379"/>
        <dbReference type="ChEBI" id="CHEBI:29033"/>
        <dbReference type="ChEBI" id="CHEBI:29034"/>
        <dbReference type="EC" id="7.1.1.9"/>
    </reaction>
</comment>
<evidence type="ECO:0000256" key="4">
    <source>
        <dbReference type="ARBA" id="ARBA00022660"/>
    </source>
</evidence>
<proteinExistence type="inferred from homology"/>
<keyword evidence="8 13" id="KW-1133">Transmembrane helix</keyword>
<dbReference type="GO" id="GO:0004129">
    <property type="term" value="F:cytochrome-c oxidase activity"/>
    <property type="evidence" value="ECO:0007669"/>
    <property type="project" value="UniProtKB-EC"/>
</dbReference>
<evidence type="ECO:0000256" key="8">
    <source>
        <dbReference type="ARBA" id="ARBA00022989"/>
    </source>
</evidence>
<dbReference type="Gene3D" id="1.10.287.90">
    <property type="match status" value="1"/>
</dbReference>
<keyword evidence="17" id="KW-1185">Reference proteome</keyword>
<dbReference type="GO" id="GO:0005886">
    <property type="term" value="C:plasma membrane"/>
    <property type="evidence" value="ECO:0007669"/>
    <property type="project" value="UniProtKB-SubCell"/>
</dbReference>
<feature type="region of interest" description="Disordered" evidence="12">
    <location>
        <begin position="356"/>
        <end position="397"/>
    </location>
</feature>
<comment type="similarity">
    <text evidence="2 10">Belongs to the cytochrome c oxidase subunit 2 family.</text>
</comment>
<dbReference type="EC" id="7.1.1.9" evidence="11"/>
<keyword evidence="11" id="KW-0186">Copper</keyword>
<keyword evidence="11" id="KW-0479">Metal-binding</keyword>
<keyword evidence="4 10" id="KW-0679">Respiratory chain</keyword>
<keyword evidence="6" id="KW-1278">Translocase</keyword>
<keyword evidence="9 13" id="KW-0472">Membrane</keyword>
<comment type="function">
    <text evidence="11">Subunits I and II form the functional core of the enzyme complex. Electrons originating in cytochrome c are transferred via heme a and Cu(A) to the binuclear center formed by heme a3 and Cu(B).</text>
</comment>
<feature type="compositionally biased region" description="Acidic residues" evidence="12">
    <location>
        <begin position="367"/>
        <end position="382"/>
    </location>
</feature>
<evidence type="ECO:0000256" key="11">
    <source>
        <dbReference type="RuleBase" id="RU004024"/>
    </source>
</evidence>
<dbReference type="Pfam" id="PF00116">
    <property type="entry name" value="COX2"/>
    <property type="match status" value="1"/>
</dbReference>
<dbReference type="GO" id="GO:0042773">
    <property type="term" value="P:ATP synthesis coupled electron transport"/>
    <property type="evidence" value="ECO:0007669"/>
    <property type="project" value="TreeGrafter"/>
</dbReference>
<feature type="transmembrane region" description="Helical" evidence="13">
    <location>
        <begin position="47"/>
        <end position="65"/>
    </location>
</feature>
<dbReference type="InterPro" id="IPR045187">
    <property type="entry name" value="CcO_II"/>
</dbReference>
<protein>
    <recommendedName>
        <fullName evidence="11">Cytochrome c oxidase subunit 2</fullName>
        <ecNumber evidence="11">7.1.1.9</ecNumber>
    </recommendedName>
</protein>
<keyword evidence="16" id="KW-0560">Oxidoreductase</keyword>
<evidence type="ECO:0000256" key="13">
    <source>
        <dbReference type="SAM" id="Phobius"/>
    </source>
</evidence>
<dbReference type="OrthoDB" id="9781261at2"/>
<evidence type="ECO:0000256" key="10">
    <source>
        <dbReference type="RuleBase" id="RU000456"/>
    </source>
</evidence>
<accession>A0A2Z4LTI8</accession>
<keyword evidence="5 10" id="KW-0812">Transmembrane</keyword>
<dbReference type="SUPFAM" id="SSF49503">
    <property type="entry name" value="Cupredoxins"/>
    <property type="match status" value="1"/>
</dbReference>
<dbReference type="EMBL" id="CP030104">
    <property type="protein sequence ID" value="AWX45103.1"/>
    <property type="molecule type" value="Genomic_DNA"/>
</dbReference>
<organism evidence="16 17">
    <name type="scientific">Flagellimonas maritima</name>
    <dbReference type="NCBI Taxonomy" id="1383885"/>
    <lineage>
        <taxon>Bacteria</taxon>
        <taxon>Pseudomonadati</taxon>
        <taxon>Bacteroidota</taxon>
        <taxon>Flavobacteriia</taxon>
        <taxon>Flavobacteriales</taxon>
        <taxon>Flavobacteriaceae</taxon>
        <taxon>Flagellimonas</taxon>
    </lineage>
</organism>
<evidence type="ECO:0000256" key="1">
    <source>
        <dbReference type="ARBA" id="ARBA00004141"/>
    </source>
</evidence>
<feature type="domain" description="Cytochrome oxidase subunit II copper A binding" evidence="14">
    <location>
        <begin position="162"/>
        <end position="340"/>
    </location>
</feature>
<dbReference type="Pfam" id="PF02790">
    <property type="entry name" value="COX2_TM"/>
    <property type="match status" value="1"/>
</dbReference>
<dbReference type="KEGG" id="spon:HME9304_02113"/>
<dbReference type="GO" id="GO:0016491">
    <property type="term" value="F:oxidoreductase activity"/>
    <property type="evidence" value="ECO:0007669"/>
    <property type="project" value="UniProtKB-KW"/>
</dbReference>
<dbReference type="PANTHER" id="PTHR22888">
    <property type="entry name" value="CYTOCHROME C OXIDASE, SUBUNIT II"/>
    <property type="match status" value="1"/>
</dbReference>
<feature type="domain" description="Cytochrome oxidase subunit II transmembrane region profile" evidence="15">
    <location>
        <begin position="64"/>
        <end position="159"/>
    </location>
</feature>
<keyword evidence="7 10" id="KW-0249">Electron transport</keyword>
<dbReference type="AlphaFoldDB" id="A0A2Z4LTI8"/>
<dbReference type="GO" id="GO:0005507">
    <property type="term" value="F:copper ion binding"/>
    <property type="evidence" value="ECO:0007669"/>
    <property type="project" value="InterPro"/>
</dbReference>
<evidence type="ECO:0000256" key="6">
    <source>
        <dbReference type="ARBA" id="ARBA00022967"/>
    </source>
</evidence>
<dbReference type="InterPro" id="IPR011759">
    <property type="entry name" value="Cyt_c_oxidase_su2_TM_dom"/>
</dbReference>
<evidence type="ECO:0000259" key="15">
    <source>
        <dbReference type="PROSITE" id="PS50999"/>
    </source>
</evidence>
<evidence type="ECO:0000313" key="17">
    <source>
        <dbReference type="Proteomes" id="UP000248536"/>
    </source>
</evidence>
<dbReference type="InterPro" id="IPR002429">
    <property type="entry name" value="CcO_II-like_C"/>
</dbReference>
<evidence type="ECO:0000256" key="2">
    <source>
        <dbReference type="ARBA" id="ARBA00007866"/>
    </source>
</evidence>
<dbReference type="PROSITE" id="PS50999">
    <property type="entry name" value="COX2_TM"/>
    <property type="match status" value="1"/>
</dbReference>
<evidence type="ECO:0000256" key="12">
    <source>
        <dbReference type="SAM" id="MobiDB-lite"/>
    </source>
</evidence>
<dbReference type="PROSITE" id="PS50857">
    <property type="entry name" value="COX2_CUA"/>
    <property type="match status" value="1"/>
</dbReference>
<comment type="subcellular location">
    <subcellularLocation>
        <location evidence="10">Cell membrane</location>
        <topology evidence="10">Multi-pass membrane protein</topology>
    </subcellularLocation>
    <subcellularLocation>
        <location evidence="1">Membrane</location>
        <topology evidence="1">Multi-pass membrane protein</topology>
    </subcellularLocation>
</comment>
<feature type="transmembrane region" description="Helical" evidence="13">
    <location>
        <begin position="86"/>
        <end position="108"/>
    </location>
</feature>
<dbReference type="PANTHER" id="PTHR22888:SF9">
    <property type="entry name" value="CYTOCHROME C OXIDASE SUBUNIT 2"/>
    <property type="match status" value="1"/>
</dbReference>
<name>A0A2Z4LTI8_9FLAO</name>
<evidence type="ECO:0000256" key="9">
    <source>
        <dbReference type="ARBA" id="ARBA00023136"/>
    </source>
</evidence>
<keyword evidence="3 10" id="KW-0813">Transport</keyword>
<dbReference type="Proteomes" id="UP000248536">
    <property type="component" value="Chromosome"/>
</dbReference>
<evidence type="ECO:0000256" key="7">
    <source>
        <dbReference type="ARBA" id="ARBA00022982"/>
    </source>
</evidence>
<comment type="cofactor">
    <cofactor evidence="11">
        <name>Cu cation</name>
        <dbReference type="ChEBI" id="CHEBI:23378"/>
    </cofactor>
    <text evidence="11">Binds a copper A center.</text>
</comment>
<evidence type="ECO:0000256" key="5">
    <source>
        <dbReference type="ARBA" id="ARBA00022692"/>
    </source>
</evidence>
<dbReference type="InterPro" id="IPR036257">
    <property type="entry name" value="Cyt_c_oxidase_su2_TM_sf"/>
</dbReference>
<dbReference type="RefSeq" id="WP_112378522.1">
    <property type="nucleotide sequence ID" value="NZ_CP030104.1"/>
</dbReference>
<sequence length="397" mass="45183">MTALLTLTVLVLVAIAIWQMTKIFELSQLKTENTEVATDSDNKYNGYLLFAFLIFIYGITIFSFAKYTKMLLPEASSAHGGEYDQLMWVSFAIIFFVQTITQALLHYFGYKYRGEKGKKALFYADNDRLEFIWTIIPVIVLAGLILWGLYTWTNIMDVNDEDDPLIVELYAQQFNWTARYGGEDNVLGDASVRLIDINKANVLGLDESDLNAADDVIVKELHLPVGRKVNFMMRSQDVLHSAYMPHFRAQMNCVPGMITQFSFTPTITTEEIRLNPDVVDKVKRTNAIRAKRAAEGKPDSDPWEFDYVLLCNKICGKSHYNMQMKIIVETEEEYNKWMAEQATFKQTVMSDDTKQAFNTVDAASDSSEVETTPEDAIDEESTEGTMKDESADDDSEE</sequence>
<dbReference type="Gene3D" id="2.60.40.420">
    <property type="entry name" value="Cupredoxins - blue copper proteins"/>
    <property type="match status" value="1"/>
</dbReference>
<dbReference type="SUPFAM" id="SSF81464">
    <property type="entry name" value="Cytochrome c oxidase subunit II-like, transmembrane region"/>
    <property type="match status" value="1"/>
</dbReference>
<evidence type="ECO:0000259" key="14">
    <source>
        <dbReference type="PROSITE" id="PS50857"/>
    </source>
</evidence>
<reference evidence="16 17" key="1">
    <citation type="submission" date="2018-06" db="EMBL/GenBank/DDBJ databases">
        <title>Spongiibacterium sp. HME9304 Genome sequencing and assembly.</title>
        <authorList>
            <person name="Kang H."/>
            <person name="Kim H."/>
            <person name="Joh K."/>
        </authorList>
    </citation>
    <scope>NUCLEOTIDE SEQUENCE [LARGE SCALE GENOMIC DNA]</scope>
    <source>
        <strain evidence="16 17">HME9304</strain>
    </source>
</reference>
<feature type="transmembrane region" description="Helical" evidence="13">
    <location>
        <begin position="131"/>
        <end position="150"/>
    </location>
</feature>
<evidence type="ECO:0000313" key="16">
    <source>
        <dbReference type="EMBL" id="AWX45103.1"/>
    </source>
</evidence>
<evidence type="ECO:0000256" key="3">
    <source>
        <dbReference type="ARBA" id="ARBA00022448"/>
    </source>
</evidence>
<gene>
    <name evidence="16" type="primary">coxB</name>
    <name evidence="16" type="ORF">HME9304_02113</name>
</gene>
<dbReference type="InterPro" id="IPR008972">
    <property type="entry name" value="Cupredoxin"/>
</dbReference>